<evidence type="ECO:0000256" key="7">
    <source>
        <dbReference type="PIRSR" id="PIRSR606689-1"/>
    </source>
</evidence>
<feature type="binding site" evidence="7">
    <location>
        <begin position="127"/>
        <end position="130"/>
    </location>
    <ligand>
        <name>GTP</name>
        <dbReference type="ChEBI" id="CHEBI:37565"/>
    </ligand>
</feature>
<gene>
    <name evidence="10" type="ORF">COEREDRAFT_83395</name>
</gene>
<keyword evidence="8" id="KW-0460">Magnesium</keyword>
<dbReference type="PRINTS" id="PR00328">
    <property type="entry name" value="SAR1GTPBP"/>
</dbReference>
<dbReference type="OrthoDB" id="2011769at2759"/>
<evidence type="ECO:0000256" key="3">
    <source>
        <dbReference type="ARBA" id="ARBA00022741"/>
    </source>
</evidence>
<dbReference type="AlphaFoldDB" id="A0A2G5B4A8"/>
<dbReference type="Gene3D" id="3.40.50.300">
    <property type="entry name" value="P-loop containing nucleotide triphosphate hydrolases"/>
    <property type="match status" value="1"/>
</dbReference>
<dbReference type="SMART" id="SM00178">
    <property type="entry name" value="SAR"/>
    <property type="match status" value="1"/>
</dbReference>
<dbReference type="PROSITE" id="PS51417">
    <property type="entry name" value="ARF"/>
    <property type="match status" value="1"/>
</dbReference>
<feature type="binding site" evidence="8">
    <location>
        <position position="49"/>
    </location>
    <ligand>
        <name>Mg(2+)</name>
        <dbReference type="ChEBI" id="CHEBI:18420"/>
    </ligand>
</feature>
<evidence type="ECO:0000313" key="10">
    <source>
        <dbReference type="EMBL" id="PIA13567.1"/>
    </source>
</evidence>
<dbReference type="NCBIfam" id="TIGR00231">
    <property type="entry name" value="small_GTP"/>
    <property type="match status" value="1"/>
</dbReference>
<evidence type="ECO:0000256" key="4">
    <source>
        <dbReference type="ARBA" id="ARBA00023134"/>
    </source>
</evidence>
<dbReference type="SMART" id="SM00177">
    <property type="entry name" value="ARF"/>
    <property type="match status" value="1"/>
</dbReference>
<dbReference type="GO" id="GO:0046872">
    <property type="term" value="F:metal ion binding"/>
    <property type="evidence" value="ECO:0007669"/>
    <property type="project" value="UniProtKB-KW"/>
</dbReference>
<dbReference type="GO" id="GO:0003924">
    <property type="term" value="F:GTPase activity"/>
    <property type="evidence" value="ECO:0007669"/>
    <property type="project" value="InterPro"/>
</dbReference>
<evidence type="ECO:0000256" key="1">
    <source>
        <dbReference type="ARBA" id="ARBA00010290"/>
    </source>
</evidence>
<dbReference type="InterPro" id="IPR006689">
    <property type="entry name" value="Small_GTPase_ARF/SAR"/>
</dbReference>
<organism evidence="10 11">
    <name type="scientific">Coemansia reversa (strain ATCC 12441 / NRRL 1564)</name>
    <dbReference type="NCBI Taxonomy" id="763665"/>
    <lineage>
        <taxon>Eukaryota</taxon>
        <taxon>Fungi</taxon>
        <taxon>Fungi incertae sedis</taxon>
        <taxon>Zoopagomycota</taxon>
        <taxon>Kickxellomycotina</taxon>
        <taxon>Kickxellomycetes</taxon>
        <taxon>Kickxellales</taxon>
        <taxon>Kickxellaceae</taxon>
        <taxon>Coemansia</taxon>
    </lineage>
</organism>
<dbReference type="Proteomes" id="UP000242474">
    <property type="component" value="Unassembled WGS sequence"/>
</dbReference>
<dbReference type="CDD" id="cd04151">
    <property type="entry name" value="Arl1"/>
    <property type="match status" value="1"/>
</dbReference>
<comment type="similarity">
    <text evidence="1 9">Belongs to the small GTPase superfamily. Arf family.</text>
</comment>
<feature type="binding site" evidence="7">
    <location>
        <position position="71"/>
    </location>
    <ligand>
        <name>GTP</name>
        <dbReference type="ChEBI" id="CHEBI:37565"/>
    </ligand>
</feature>
<evidence type="ECO:0000256" key="2">
    <source>
        <dbReference type="ARBA" id="ARBA00022707"/>
    </source>
</evidence>
<evidence type="ECO:0000256" key="5">
    <source>
        <dbReference type="ARBA" id="ARBA00023288"/>
    </source>
</evidence>
<proteinExistence type="inferred from homology"/>
<dbReference type="EMBL" id="KZ303532">
    <property type="protein sequence ID" value="PIA13567.1"/>
    <property type="molecule type" value="Genomic_DNA"/>
</dbReference>
<keyword evidence="11" id="KW-1185">Reference proteome</keyword>
<dbReference type="InterPro" id="IPR005225">
    <property type="entry name" value="Small_GTP-bd"/>
</dbReference>
<evidence type="ECO:0000313" key="11">
    <source>
        <dbReference type="Proteomes" id="UP000242474"/>
    </source>
</evidence>
<feature type="binding site" evidence="8">
    <location>
        <position position="32"/>
    </location>
    <ligand>
        <name>Mg(2+)</name>
        <dbReference type="ChEBI" id="CHEBI:18420"/>
    </ligand>
</feature>
<dbReference type="GO" id="GO:0005525">
    <property type="term" value="F:GTP binding"/>
    <property type="evidence" value="ECO:0007669"/>
    <property type="project" value="UniProtKB-KW"/>
</dbReference>
<keyword evidence="3 7" id="KW-0547">Nucleotide-binding</keyword>
<dbReference type="STRING" id="763665.A0A2G5B4A8"/>
<dbReference type="InterPro" id="IPR027417">
    <property type="entry name" value="P-loop_NTPase"/>
</dbReference>
<evidence type="ECO:0000256" key="8">
    <source>
        <dbReference type="PIRSR" id="PIRSR606689-2"/>
    </source>
</evidence>
<dbReference type="Pfam" id="PF00025">
    <property type="entry name" value="Arf"/>
    <property type="match status" value="1"/>
</dbReference>
<evidence type="ECO:0000256" key="9">
    <source>
        <dbReference type="RuleBase" id="RU003925"/>
    </source>
</evidence>
<name>A0A2G5B4A8_COERN</name>
<dbReference type="PANTHER" id="PTHR11711">
    <property type="entry name" value="ADP RIBOSYLATION FACTOR-RELATED"/>
    <property type="match status" value="1"/>
</dbReference>
<feature type="binding site" evidence="7">
    <location>
        <begin position="25"/>
        <end position="32"/>
    </location>
    <ligand>
        <name>GTP</name>
        <dbReference type="ChEBI" id="CHEBI:37565"/>
    </ligand>
</feature>
<dbReference type="SUPFAM" id="SSF52540">
    <property type="entry name" value="P-loop containing nucleoside triphosphate hydrolases"/>
    <property type="match status" value="1"/>
</dbReference>
<keyword evidence="8" id="KW-0479">Metal-binding</keyword>
<dbReference type="FunFam" id="3.40.50.300:FF:000306">
    <property type="entry name" value="ADP-ribosylation factor-like protein 1"/>
    <property type="match status" value="1"/>
</dbReference>
<dbReference type="InterPro" id="IPR024156">
    <property type="entry name" value="Small_GTPase_ARF"/>
</dbReference>
<reference evidence="10 11" key="1">
    <citation type="journal article" date="2015" name="Genome Biol. Evol.">
        <title>Phylogenomic analyses indicate that early fungi evolved digesting cell walls of algal ancestors of land plants.</title>
        <authorList>
            <person name="Chang Y."/>
            <person name="Wang S."/>
            <person name="Sekimoto S."/>
            <person name="Aerts A.L."/>
            <person name="Choi C."/>
            <person name="Clum A."/>
            <person name="LaButti K.M."/>
            <person name="Lindquist E.A."/>
            <person name="Yee Ngan C."/>
            <person name="Ohm R.A."/>
            <person name="Salamov A.A."/>
            <person name="Grigoriev I.V."/>
            <person name="Spatafora J.W."/>
            <person name="Berbee M.L."/>
        </authorList>
    </citation>
    <scope>NUCLEOTIDE SEQUENCE [LARGE SCALE GENOMIC DNA]</scope>
    <source>
        <strain evidence="10 11">NRRL 1564</strain>
    </source>
</reference>
<dbReference type="SMART" id="SM00175">
    <property type="entry name" value="RAB"/>
    <property type="match status" value="1"/>
</dbReference>
<evidence type="ECO:0000256" key="6">
    <source>
        <dbReference type="ARBA" id="ARBA00040615"/>
    </source>
</evidence>
<keyword evidence="5" id="KW-0449">Lipoprotein</keyword>
<keyword evidence="4 7" id="KW-0342">GTP-binding</keyword>
<protein>
    <recommendedName>
        <fullName evidence="6">ADP-ribosylation factor-like protein 1</fullName>
    </recommendedName>
</protein>
<keyword evidence="2" id="KW-0519">Myristate</keyword>
<sequence length="181" mass="20317">MGQYFGKLFNQLVYGDKEVRILILGLDGAGKTTILYRMQIGDIVSTIPTIGFNVETVSYKNIKFQVWDLGGQTNIRPYWRCYYANTDAVIYVVDSCDRDRIGTSRDELSAMLNEEELRDAVLLVFANKQDMKGAMSSAEVSEALGLPRLKNRQWGIYKTSALKGEGLDEGLDWLVNAIKGT</sequence>
<accession>A0A2G5B4A8</accession>